<dbReference type="Proteomes" id="UP001472677">
    <property type="component" value="Unassembled WGS sequence"/>
</dbReference>
<sequence>MKMSATYAIRAIFGYDTVKNMQKQPTIQVVKGYQNQPRQNQQLNQPRQDYQQLNNYRTLENTLNAFMTQTSAYMARTNQFIQKTDAFMDRTEMRMQNQKAALKSLKNQVGQIPQVLKLRPMGGFPRDMGATHEQ</sequence>
<gene>
    <name evidence="1" type="ORF">V6N12_061098</name>
</gene>
<proteinExistence type="predicted"/>
<accession>A0ABR2DXQ9</accession>
<organism evidence="1 2">
    <name type="scientific">Hibiscus sabdariffa</name>
    <name type="common">roselle</name>
    <dbReference type="NCBI Taxonomy" id="183260"/>
    <lineage>
        <taxon>Eukaryota</taxon>
        <taxon>Viridiplantae</taxon>
        <taxon>Streptophyta</taxon>
        <taxon>Embryophyta</taxon>
        <taxon>Tracheophyta</taxon>
        <taxon>Spermatophyta</taxon>
        <taxon>Magnoliopsida</taxon>
        <taxon>eudicotyledons</taxon>
        <taxon>Gunneridae</taxon>
        <taxon>Pentapetalae</taxon>
        <taxon>rosids</taxon>
        <taxon>malvids</taxon>
        <taxon>Malvales</taxon>
        <taxon>Malvaceae</taxon>
        <taxon>Malvoideae</taxon>
        <taxon>Hibiscus</taxon>
    </lineage>
</organism>
<dbReference type="EMBL" id="JBBPBM010000021">
    <property type="protein sequence ID" value="KAK8548180.1"/>
    <property type="molecule type" value="Genomic_DNA"/>
</dbReference>
<evidence type="ECO:0000313" key="2">
    <source>
        <dbReference type="Proteomes" id="UP001472677"/>
    </source>
</evidence>
<name>A0ABR2DXQ9_9ROSI</name>
<reference evidence="1 2" key="1">
    <citation type="journal article" date="2024" name="G3 (Bethesda)">
        <title>Genome assembly of Hibiscus sabdariffa L. provides insights into metabolisms of medicinal natural products.</title>
        <authorList>
            <person name="Kim T."/>
        </authorList>
    </citation>
    <scope>NUCLEOTIDE SEQUENCE [LARGE SCALE GENOMIC DNA]</scope>
    <source>
        <strain evidence="1">TK-2024</strain>
        <tissue evidence="1">Old leaves</tissue>
    </source>
</reference>
<comment type="caution">
    <text evidence="1">The sequence shown here is derived from an EMBL/GenBank/DDBJ whole genome shotgun (WGS) entry which is preliminary data.</text>
</comment>
<keyword evidence="2" id="KW-1185">Reference proteome</keyword>
<evidence type="ECO:0000313" key="1">
    <source>
        <dbReference type="EMBL" id="KAK8548180.1"/>
    </source>
</evidence>
<protein>
    <submittedName>
        <fullName evidence="1">Uncharacterized protein</fullName>
    </submittedName>
</protein>